<dbReference type="Pfam" id="PF01520">
    <property type="entry name" value="Amidase_3"/>
    <property type="match status" value="1"/>
</dbReference>
<feature type="chain" id="PRO_5045181461" evidence="2">
    <location>
        <begin position="37"/>
        <end position="262"/>
    </location>
</feature>
<feature type="domain" description="MurNAc-LAA" evidence="3">
    <location>
        <begin position="155"/>
        <end position="256"/>
    </location>
</feature>
<accession>A0ABW0W0G0</accession>
<evidence type="ECO:0000313" key="4">
    <source>
        <dbReference type="EMBL" id="MFC5650449.1"/>
    </source>
</evidence>
<sequence>MKFHIKSNRCLMTISAAALMLTVSLAAFGFAPFIHAAPADHNEPSVHKQHATYDQDQSILLPPQYQRALPTAEVLIDVGHGGIDGGAHHENLLEKDINLAVSKKLYTKLRASGIRTILNRNGDYALSDDNRWHRSHSRHQRDLSQRSQLTKEIQTQIVVSLHVNWAADSTARGPLVLHQNEGESAFLAFCIQDTLNRGQRTRQMPRIGKPFYLLNVVKQPAVIVEMGYISHAGDRQMLTDPREQAKIADAIASGVRNYILLR</sequence>
<dbReference type="PANTHER" id="PTHR30404">
    <property type="entry name" value="N-ACETYLMURAMOYL-L-ALANINE AMIDASE"/>
    <property type="match status" value="1"/>
</dbReference>
<keyword evidence="5" id="KW-1185">Reference proteome</keyword>
<feature type="signal peptide" evidence="2">
    <location>
        <begin position="1"/>
        <end position="36"/>
    </location>
</feature>
<dbReference type="InterPro" id="IPR002508">
    <property type="entry name" value="MurNAc-LAA_cat"/>
</dbReference>
<organism evidence="4 5">
    <name type="scientific">Paenibacillus solisilvae</name>
    <dbReference type="NCBI Taxonomy" id="2486751"/>
    <lineage>
        <taxon>Bacteria</taxon>
        <taxon>Bacillati</taxon>
        <taxon>Bacillota</taxon>
        <taxon>Bacilli</taxon>
        <taxon>Bacillales</taxon>
        <taxon>Paenibacillaceae</taxon>
        <taxon>Paenibacillus</taxon>
    </lineage>
</organism>
<evidence type="ECO:0000256" key="2">
    <source>
        <dbReference type="SAM" id="SignalP"/>
    </source>
</evidence>
<reference evidence="5" key="1">
    <citation type="journal article" date="2019" name="Int. J. Syst. Evol. Microbiol.">
        <title>The Global Catalogue of Microorganisms (GCM) 10K type strain sequencing project: providing services to taxonomists for standard genome sequencing and annotation.</title>
        <authorList>
            <consortium name="The Broad Institute Genomics Platform"/>
            <consortium name="The Broad Institute Genome Sequencing Center for Infectious Disease"/>
            <person name="Wu L."/>
            <person name="Ma J."/>
        </authorList>
    </citation>
    <scope>NUCLEOTIDE SEQUENCE [LARGE SCALE GENOMIC DNA]</scope>
    <source>
        <strain evidence="5">CGMCC 1.3240</strain>
    </source>
</reference>
<dbReference type="EMBL" id="JBHSOW010000056">
    <property type="protein sequence ID" value="MFC5650449.1"/>
    <property type="molecule type" value="Genomic_DNA"/>
</dbReference>
<protein>
    <submittedName>
        <fullName evidence="4">N-acetylmuramoyl-L-alanine amidase</fullName>
    </submittedName>
</protein>
<dbReference type="SMART" id="SM00646">
    <property type="entry name" value="Ami_3"/>
    <property type="match status" value="1"/>
</dbReference>
<gene>
    <name evidence="4" type="ORF">ACFPYJ_15235</name>
</gene>
<evidence type="ECO:0000313" key="5">
    <source>
        <dbReference type="Proteomes" id="UP001596047"/>
    </source>
</evidence>
<dbReference type="Proteomes" id="UP001596047">
    <property type="component" value="Unassembled WGS sequence"/>
</dbReference>
<dbReference type="SUPFAM" id="SSF53187">
    <property type="entry name" value="Zn-dependent exopeptidases"/>
    <property type="match status" value="1"/>
</dbReference>
<keyword evidence="2" id="KW-0732">Signal</keyword>
<comment type="caution">
    <text evidence="4">The sequence shown here is derived from an EMBL/GenBank/DDBJ whole genome shotgun (WGS) entry which is preliminary data.</text>
</comment>
<dbReference type="Gene3D" id="3.40.630.40">
    <property type="entry name" value="Zn-dependent exopeptidases"/>
    <property type="match status" value="1"/>
</dbReference>
<dbReference type="CDD" id="cd02696">
    <property type="entry name" value="MurNAc-LAA"/>
    <property type="match status" value="1"/>
</dbReference>
<keyword evidence="1" id="KW-0378">Hydrolase</keyword>
<name>A0ABW0W0G0_9BACL</name>
<proteinExistence type="predicted"/>
<dbReference type="RefSeq" id="WP_379189006.1">
    <property type="nucleotide sequence ID" value="NZ_JBHSOW010000056.1"/>
</dbReference>
<dbReference type="InterPro" id="IPR050695">
    <property type="entry name" value="N-acetylmuramoyl_amidase_3"/>
</dbReference>
<evidence type="ECO:0000256" key="1">
    <source>
        <dbReference type="ARBA" id="ARBA00022801"/>
    </source>
</evidence>
<evidence type="ECO:0000259" key="3">
    <source>
        <dbReference type="SMART" id="SM00646"/>
    </source>
</evidence>
<dbReference type="PANTHER" id="PTHR30404:SF0">
    <property type="entry name" value="N-ACETYLMURAMOYL-L-ALANINE AMIDASE AMIC"/>
    <property type="match status" value="1"/>
</dbReference>